<gene>
    <name evidence="1" type="ORF">A0U93_09185</name>
</gene>
<protein>
    <submittedName>
        <fullName evidence="1">Uncharacterized protein</fullName>
    </submittedName>
</protein>
<reference evidence="1 2" key="1">
    <citation type="submission" date="2016-03" db="EMBL/GenBank/DDBJ databases">
        <title>Acetic acid bacteria sequencing.</title>
        <authorList>
            <person name="Brandt J."/>
            <person name="Jakob F."/>
            <person name="Vogel R.F."/>
        </authorList>
    </citation>
    <scope>NUCLEOTIDE SEQUENCE [LARGE SCALE GENOMIC DNA]</scope>
    <source>
        <strain evidence="1 2">NBRC 101099</strain>
    </source>
</reference>
<proteinExistence type="predicted"/>
<accession>A0A1U9KQT6</accession>
<dbReference type="KEGG" id="nch:A0U93_09185"/>
<evidence type="ECO:0000313" key="1">
    <source>
        <dbReference type="EMBL" id="AQS88089.1"/>
    </source>
</evidence>
<keyword evidence="2" id="KW-1185">Reference proteome</keyword>
<sequence length="121" mass="13311">MARQATVAIFSNAKEAQAAADDLLGKEIEPDDIKQYARKPDRSTAAAITPANELQLHKSFWNWLSGSKETEEAYDEYHGRYDKVVHDGGVILTVVVDAALQPVVDGVLRSHHPTDLLVRAS</sequence>
<organism evidence="1 2">
    <name type="scientific">Neoasaia chiangmaiensis</name>
    <dbReference type="NCBI Taxonomy" id="320497"/>
    <lineage>
        <taxon>Bacteria</taxon>
        <taxon>Pseudomonadati</taxon>
        <taxon>Pseudomonadota</taxon>
        <taxon>Alphaproteobacteria</taxon>
        <taxon>Acetobacterales</taxon>
        <taxon>Acetobacteraceae</taxon>
        <taxon>Neoasaia</taxon>
    </lineage>
</organism>
<dbReference type="STRING" id="320497.A0U93_09185"/>
<dbReference type="OrthoDB" id="7269603at2"/>
<dbReference type="Proteomes" id="UP000188604">
    <property type="component" value="Chromosome"/>
</dbReference>
<dbReference type="EMBL" id="CP014691">
    <property type="protein sequence ID" value="AQS88089.1"/>
    <property type="molecule type" value="Genomic_DNA"/>
</dbReference>
<dbReference type="AlphaFoldDB" id="A0A1U9KQT6"/>
<dbReference type="RefSeq" id="WP_077807111.1">
    <property type="nucleotide sequence ID" value="NZ_BJXS01000007.1"/>
</dbReference>
<name>A0A1U9KQT6_9PROT</name>
<evidence type="ECO:0000313" key="2">
    <source>
        <dbReference type="Proteomes" id="UP000188604"/>
    </source>
</evidence>